<dbReference type="STRING" id="260086.SAMN05216207_1001255"/>
<dbReference type="Proteomes" id="UP000199614">
    <property type="component" value="Unassembled WGS sequence"/>
</dbReference>
<evidence type="ECO:0000256" key="1">
    <source>
        <dbReference type="SAM" id="MobiDB-lite"/>
    </source>
</evidence>
<dbReference type="AlphaFoldDB" id="A0A1I4S5Z5"/>
<evidence type="ECO:0000313" key="3">
    <source>
        <dbReference type="Proteomes" id="UP000199614"/>
    </source>
</evidence>
<feature type="compositionally biased region" description="Polar residues" evidence="1">
    <location>
        <begin position="1"/>
        <end position="16"/>
    </location>
</feature>
<gene>
    <name evidence="2" type="ORF">SAMN05216207_1001255</name>
</gene>
<proteinExistence type="predicted"/>
<organism evidence="2 3">
    <name type="scientific">Pseudonocardia ammonioxydans</name>
    <dbReference type="NCBI Taxonomy" id="260086"/>
    <lineage>
        <taxon>Bacteria</taxon>
        <taxon>Bacillati</taxon>
        <taxon>Actinomycetota</taxon>
        <taxon>Actinomycetes</taxon>
        <taxon>Pseudonocardiales</taxon>
        <taxon>Pseudonocardiaceae</taxon>
        <taxon>Pseudonocardia</taxon>
    </lineage>
</organism>
<evidence type="ECO:0000313" key="2">
    <source>
        <dbReference type="EMBL" id="SFM59683.1"/>
    </source>
</evidence>
<dbReference type="RefSeq" id="WP_093335872.1">
    <property type="nucleotide sequence ID" value="NZ_FOUY01000001.1"/>
</dbReference>
<sequence length="107" mass="11294">MSTKAVDTTVPSTSSDGAAGSFDPAAPYRISESVSLRPEPFGALVYDFVTRKLSFLKTPELVEVVKGLEHHPDARAAVEAAGVPEAQHEAYLKALAGLLRSGTIVAR</sequence>
<feature type="region of interest" description="Disordered" evidence="1">
    <location>
        <begin position="1"/>
        <end position="23"/>
    </location>
</feature>
<dbReference type="OrthoDB" id="3784885at2"/>
<name>A0A1I4S5Z5_PSUAM</name>
<dbReference type="InterPro" id="IPR023850">
    <property type="entry name" value="MftB"/>
</dbReference>
<accession>A0A1I4S5Z5</accession>
<keyword evidence="3" id="KW-1185">Reference proteome</keyword>
<protein>
    <submittedName>
        <fullName evidence="2">Putative mycofactocin binding protein MftB</fullName>
    </submittedName>
</protein>
<dbReference type="EMBL" id="FOUY01000001">
    <property type="protein sequence ID" value="SFM59683.1"/>
    <property type="molecule type" value="Genomic_DNA"/>
</dbReference>
<reference evidence="2 3" key="1">
    <citation type="submission" date="2016-10" db="EMBL/GenBank/DDBJ databases">
        <authorList>
            <person name="de Groot N.N."/>
        </authorList>
    </citation>
    <scope>NUCLEOTIDE SEQUENCE [LARGE SCALE GENOMIC DNA]</scope>
    <source>
        <strain evidence="2 3">CGMCC 4.1877</strain>
    </source>
</reference>
<dbReference type="NCBIfam" id="TIGR03967">
    <property type="entry name" value="mycofact_MftB"/>
    <property type="match status" value="1"/>
</dbReference>
<dbReference type="Pfam" id="PF26520">
    <property type="entry name" value="MftB_chaperone"/>
    <property type="match status" value="1"/>
</dbReference>